<dbReference type="InterPro" id="IPR024601">
    <property type="entry name" value="Peptidase_M1_pepN_C"/>
</dbReference>
<evidence type="ECO:0000313" key="3">
    <source>
        <dbReference type="EMBL" id="KAJ9550776.1"/>
    </source>
</evidence>
<name>A0AA38WJI7_9ASTR</name>
<comment type="similarity">
    <text evidence="1">Belongs to the ARG7 family.</text>
</comment>
<accession>A0AA38WJI7</accession>
<evidence type="ECO:0000313" key="4">
    <source>
        <dbReference type="Proteomes" id="UP001172457"/>
    </source>
</evidence>
<protein>
    <recommendedName>
        <fullName evidence="2">Peptidase M1 alanyl aminopeptidase C-terminal domain-containing protein</fullName>
    </recommendedName>
</protein>
<dbReference type="Gene3D" id="1.25.50.10">
    <property type="entry name" value="Peptidase M1, alanyl aminopeptidase, C-terminal domain"/>
    <property type="match status" value="1"/>
</dbReference>
<gene>
    <name evidence="3" type="ORF">OSB04_014821</name>
</gene>
<dbReference type="InterPro" id="IPR003676">
    <property type="entry name" value="SAUR_fam"/>
</dbReference>
<sequence length="419" mass="47889">MSPSAAVEKSTRIQHIVRVRQMLRRWRRRSSSASSSLSCRLTATDVPAGHVAVCVGPNCRRYIVRATHLNHPVFQKLLTDAEEEYGFANDGPLTIPCEESVFEEILRFVSRPGIEKNGKKQRFLVDLDDFQRCCHVDYVGESQPLLHGSVCRAVEEVEHGIRRINVFDLCLSPHTLHQLVSEPKRSYAMPPHDPIQTNLGVKINVEVDHVNDIGLPQYDEAEYTEDDVSYVLIWQQTCLSPLMQDSFSSMATVQGKNCHFIVDSYNQKQLAIELKPEFIDVVIEKRSSEKYVFNHANMVRHAIKNTGIDYLGPLNDQELVKFLLHDYTTATNMTNPFSALVAISLKPGKACDDTFANLYDNASRQESNDKGNRICMIQEKIKKVVWDKNIYFSKWKRRLLKILLKIKQIRGRILSTQGE</sequence>
<dbReference type="AlphaFoldDB" id="A0AA38WJI7"/>
<dbReference type="Pfam" id="PF02519">
    <property type="entry name" value="Auxin_inducible"/>
    <property type="match status" value="1"/>
</dbReference>
<feature type="domain" description="Peptidase M1 alanyl aminopeptidase C-terminal" evidence="2">
    <location>
        <begin position="266"/>
        <end position="364"/>
    </location>
</feature>
<dbReference type="Proteomes" id="UP001172457">
    <property type="component" value="Chromosome 4"/>
</dbReference>
<comment type="caution">
    <text evidence="3">The sequence shown here is derived from an EMBL/GenBank/DDBJ whole genome shotgun (WGS) entry which is preliminary data.</text>
</comment>
<dbReference type="EMBL" id="JARYMX010000004">
    <property type="protein sequence ID" value="KAJ9550776.1"/>
    <property type="molecule type" value="Genomic_DNA"/>
</dbReference>
<organism evidence="3 4">
    <name type="scientific">Centaurea solstitialis</name>
    <name type="common">yellow star-thistle</name>
    <dbReference type="NCBI Taxonomy" id="347529"/>
    <lineage>
        <taxon>Eukaryota</taxon>
        <taxon>Viridiplantae</taxon>
        <taxon>Streptophyta</taxon>
        <taxon>Embryophyta</taxon>
        <taxon>Tracheophyta</taxon>
        <taxon>Spermatophyta</taxon>
        <taxon>Magnoliopsida</taxon>
        <taxon>eudicotyledons</taxon>
        <taxon>Gunneridae</taxon>
        <taxon>Pentapetalae</taxon>
        <taxon>asterids</taxon>
        <taxon>campanulids</taxon>
        <taxon>Asterales</taxon>
        <taxon>Asteraceae</taxon>
        <taxon>Carduoideae</taxon>
        <taxon>Cardueae</taxon>
        <taxon>Centaureinae</taxon>
        <taxon>Centaurea</taxon>
    </lineage>
</organism>
<keyword evidence="4" id="KW-1185">Reference proteome</keyword>
<dbReference type="InterPro" id="IPR037144">
    <property type="entry name" value="Peptidase_M1_pepN_C_sf"/>
</dbReference>
<evidence type="ECO:0000256" key="1">
    <source>
        <dbReference type="ARBA" id="ARBA00006974"/>
    </source>
</evidence>
<evidence type="ECO:0000259" key="2">
    <source>
        <dbReference type="Pfam" id="PF17432"/>
    </source>
</evidence>
<dbReference type="GO" id="GO:0009733">
    <property type="term" value="P:response to auxin"/>
    <property type="evidence" value="ECO:0007669"/>
    <property type="project" value="InterPro"/>
</dbReference>
<proteinExistence type="inferred from homology"/>
<dbReference type="Pfam" id="PF17432">
    <property type="entry name" value="DUF3458_C"/>
    <property type="match status" value="1"/>
</dbReference>
<dbReference type="PANTHER" id="PTHR31374">
    <property type="entry name" value="AUXIN-INDUCED PROTEIN-LIKE-RELATED"/>
    <property type="match status" value="1"/>
</dbReference>
<dbReference type="PANTHER" id="PTHR31374:SF183">
    <property type="entry name" value="SAUR-LIKE AUXIN-RESPONSIVE PROTEIN FAMILY"/>
    <property type="match status" value="1"/>
</dbReference>
<reference evidence="3" key="1">
    <citation type="submission" date="2023-03" db="EMBL/GenBank/DDBJ databases">
        <title>Chromosome-scale reference genome and RAD-based genetic map of yellow starthistle (Centaurea solstitialis) reveal putative structural variation and QTLs associated with invader traits.</title>
        <authorList>
            <person name="Reatini B."/>
            <person name="Cang F.A."/>
            <person name="Jiang Q."/>
            <person name="Mckibben M.T.W."/>
            <person name="Barker M.S."/>
            <person name="Rieseberg L.H."/>
            <person name="Dlugosch K.M."/>
        </authorList>
    </citation>
    <scope>NUCLEOTIDE SEQUENCE</scope>
    <source>
        <strain evidence="3">CAN-66</strain>
        <tissue evidence="3">Leaf</tissue>
    </source>
</reference>